<dbReference type="InterPro" id="IPR016162">
    <property type="entry name" value="Ald_DH_N"/>
</dbReference>
<comment type="caution">
    <text evidence="7">The sequence shown here is derived from an EMBL/GenBank/DDBJ whole genome shotgun (WGS) entry which is preliminary data.</text>
</comment>
<keyword evidence="8" id="KW-1185">Reference proteome</keyword>
<dbReference type="InterPro" id="IPR016161">
    <property type="entry name" value="Ald_DH/histidinol_DH"/>
</dbReference>
<dbReference type="Proteomes" id="UP001611263">
    <property type="component" value="Unassembled WGS sequence"/>
</dbReference>
<evidence type="ECO:0000256" key="1">
    <source>
        <dbReference type="ARBA" id="ARBA00009986"/>
    </source>
</evidence>
<evidence type="ECO:0000313" key="7">
    <source>
        <dbReference type="EMBL" id="MFI1465558.1"/>
    </source>
</evidence>
<dbReference type="PANTHER" id="PTHR43570:SF16">
    <property type="entry name" value="ALDEHYDE DEHYDROGENASE TYPE III, ISOFORM Q"/>
    <property type="match status" value="1"/>
</dbReference>
<dbReference type="Gene3D" id="3.40.605.10">
    <property type="entry name" value="Aldehyde Dehydrogenase, Chain A, domain 1"/>
    <property type="match status" value="1"/>
</dbReference>
<organism evidence="7 8">
    <name type="scientific">Nocardia carnea</name>
    <dbReference type="NCBI Taxonomy" id="37328"/>
    <lineage>
        <taxon>Bacteria</taxon>
        <taxon>Bacillati</taxon>
        <taxon>Actinomycetota</taxon>
        <taxon>Actinomycetes</taxon>
        <taxon>Mycobacteriales</taxon>
        <taxon>Nocardiaceae</taxon>
        <taxon>Nocardia</taxon>
    </lineage>
</organism>
<dbReference type="InterPro" id="IPR012394">
    <property type="entry name" value="Aldehyde_DH_NAD(P)"/>
</dbReference>
<dbReference type="PROSITE" id="PS00687">
    <property type="entry name" value="ALDEHYDE_DEHYDR_GLU"/>
    <property type="match status" value="1"/>
</dbReference>
<protein>
    <recommendedName>
        <fullName evidence="3">Aldehyde dehydrogenase</fullName>
    </recommendedName>
</protein>
<feature type="active site" evidence="4">
    <location>
        <position position="223"/>
    </location>
</feature>
<proteinExistence type="inferred from homology"/>
<evidence type="ECO:0000256" key="3">
    <source>
        <dbReference type="PIRNR" id="PIRNR036492"/>
    </source>
</evidence>
<evidence type="ECO:0000256" key="5">
    <source>
        <dbReference type="RuleBase" id="RU003345"/>
    </source>
</evidence>
<dbReference type="EMBL" id="JBIRUQ010000021">
    <property type="protein sequence ID" value="MFI1465558.1"/>
    <property type="molecule type" value="Genomic_DNA"/>
</dbReference>
<dbReference type="PANTHER" id="PTHR43570">
    <property type="entry name" value="ALDEHYDE DEHYDROGENASE"/>
    <property type="match status" value="1"/>
</dbReference>
<dbReference type="Gene3D" id="3.40.309.10">
    <property type="entry name" value="Aldehyde Dehydrogenase, Chain A, domain 2"/>
    <property type="match status" value="1"/>
</dbReference>
<evidence type="ECO:0000313" key="8">
    <source>
        <dbReference type="Proteomes" id="UP001611263"/>
    </source>
</evidence>
<dbReference type="PIRSF" id="PIRSF036492">
    <property type="entry name" value="ALDH"/>
    <property type="match status" value="1"/>
</dbReference>
<reference evidence="7 8" key="1">
    <citation type="submission" date="2024-10" db="EMBL/GenBank/DDBJ databases">
        <title>The Natural Products Discovery Center: Release of the First 8490 Sequenced Strains for Exploring Actinobacteria Biosynthetic Diversity.</title>
        <authorList>
            <person name="Kalkreuter E."/>
            <person name="Kautsar S.A."/>
            <person name="Yang D."/>
            <person name="Bader C.D."/>
            <person name="Teijaro C.N."/>
            <person name="Fluegel L."/>
            <person name="Davis C.M."/>
            <person name="Simpson J.R."/>
            <person name="Lauterbach L."/>
            <person name="Steele A.D."/>
            <person name="Gui C."/>
            <person name="Meng S."/>
            <person name="Li G."/>
            <person name="Viehrig K."/>
            <person name="Ye F."/>
            <person name="Su P."/>
            <person name="Kiefer A.F."/>
            <person name="Nichols A."/>
            <person name="Cepeda A.J."/>
            <person name="Yan W."/>
            <person name="Fan B."/>
            <person name="Jiang Y."/>
            <person name="Adhikari A."/>
            <person name="Zheng C.-J."/>
            <person name="Schuster L."/>
            <person name="Cowan T.M."/>
            <person name="Smanski M.J."/>
            <person name="Chevrette M.G."/>
            <person name="De Carvalho L.P.S."/>
            <person name="Shen B."/>
        </authorList>
    </citation>
    <scope>NUCLEOTIDE SEQUENCE [LARGE SCALE GENOMIC DNA]</scope>
    <source>
        <strain evidence="7 8">NPDC020568</strain>
    </source>
</reference>
<keyword evidence="2 3" id="KW-0560">Oxidoreductase</keyword>
<dbReference type="InterPro" id="IPR029510">
    <property type="entry name" value="Ald_DH_CS_GLU"/>
</dbReference>
<feature type="domain" description="Aldehyde dehydrogenase" evidence="6">
    <location>
        <begin position="20"/>
        <end position="436"/>
    </location>
</feature>
<dbReference type="InterPro" id="IPR015590">
    <property type="entry name" value="Aldehyde_DH_dom"/>
</dbReference>
<evidence type="ECO:0000256" key="4">
    <source>
        <dbReference type="PROSITE-ProRule" id="PRU10007"/>
    </source>
</evidence>
<dbReference type="SUPFAM" id="SSF53720">
    <property type="entry name" value="ALDH-like"/>
    <property type="match status" value="1"/>
</dbReference>
<sequence length="465" mass="50096">MTTTAAASKAAPRTPEFTADLKRVRTAFDSGRTRPLSWRTAQLEGLLRFIDECESEIAAAIADDLGRSPMATFMADIGPVRHEIRYTLSHLAKWMAPTPVLVSAATAPGKAWSLPEPKGVVLVLGTWNFPLLLTVQPLVSALAAGNAVVVKPSDLADKTGALLARLLPRYVDPEAVRVVLGDGKVNRRLLEQRFDHIFFTGSTAVGKAVMTAAAQHLTPVTLELGGKSPVIVTADADIEVAARRIAWAKSINAGQTCIAPDYVLVEDSVRPKLVERLLVELPAHGANDTTHIVNERHLDRLAEALTSHGGEQFGGTIDRAGLTIAPALVTDPDPDSELMREEIFGPILPVLSVGSAGHAVEFVNRRPKPLALYLFTSSRKTERTVLEQTSSGAVVINHLLYHLLVPELPFGGVGDSGLGSYHGKHGFDTFSHYKAVLRKPGRPDPSVAYPPYSPAMQKVLRRIMG</sequence>
<dbReference type="RefSeq" id="WP_033247634.1">
    <property type="nucleotide sequence ID" value="NZ_JBIRUQ010000021.1"/>
</dbReference>
<name>A0ABW7TWZ1_9NOCA</name>
<dbReference type="Pfam" id="PF00171">
    <property type="entry name" value="Aldedh"/>
    <property type="match status" value="1"/>
</dbReference>
<dbReference type="GeneID" id="93508068"/>
<comment type="similarity">
    <text evidence="1 3 5">Belongs to the aldehyde dehydrogenase family.</text>
</comment>
<accession>A0ABW7TWZ1</accession>
<gene>
    <name evidence="7" type="ORF">ACH4WX_33040</name>
</gene>
<evidence type="ECO:0000259" key="6">
    <source>
        <dbReference type="Pfam" id="PF00171"/>
    </source>
</evidence>
<dbReference type="CDD" id="cd07087">
    <property type="entry name" value="ALDH_F3-13-14_CALDH-like"/>
    <property type="match status" value="1"/>
</dbReference>
<dbReference type="InterPro" id="IPR016163">
    <property type="entry name" value="Ald_DH_C"/>
</dbReference>
<evidence type="ECO:0000256" key="2">
    <source>
        <dbReference type="ARBA" id="ARBA00023002"/>
    </source>
</evidence>